<dbReference type="AlphaFoldDB" id="A0AA43S5D8"/>
<dbReference type="EMBL" id="JARXYA010000007">
    <property type="protein sequence ID" value="MDH6504250.1"/>
    <property type="molecule type" value="Genomic_DNA"/>
</dbReference>
<gene>
    <name evidence="3" type="ORF">M2127_001566</name>
</gene>
<comment type="subcellular location">
    <subcellularLocation>
        <location evidence="1">Cell outer membrane</location>
    </subcellularLocation>
</comment>
<proteinExistence type="predicted"/>
<dbReference type="Proteomes" id="UP001161160">
    <property type="component" value="Unassembled WGS sequence"/>
</dbReference>
<evidence type="ECO:0000313" key="4">
    <source>
        <dbReference type="Proteomes" id="UP001161160"/>
    </source>
</evidence>
<keyword evidence="2" id="KW-0732">Signal</keyword>
<keyword evidence="4" id="KW-1185">Reference proteome</keyword>
<dbReference type="GO" id="GO:0009279">
    <property type="term" value="C:cell outer membrane"/>
    <property type="evidence" value="ECO:0007669"/>
    <property type="project" value="UniProtKB-SubCell"/>
</dbReference>
<comment type="caution">
    <text evidence="3">The sequence shown here is derived from an EMBL/GenBank/DDBJ whole genome shotgun (WGS) entry which is preliminary data.</text>
</comment>
<evidence type="ECO:0000313" key="3">
    <source>
        <dbReference type="EMBL" id="MDH6504250.1"/>
    </source>
</evidence>
<dbReference type="InterPro" id="IPR011250">
    <property type="entry name" value="OMP/PagP_B-barrel"/>
</dbReference>
<evidence type="ECO:0000256" key="1">
    <source>
        <dbReference type="ARBA" id="ARBA00004442"/>
    </source>
</evidence>
<sequence length="290" mass="30617">MIPFKALPIASCLLAIASYSALANAQPVLTSLVPESGAYIGLGFDANSTQFNGQQLQATGISVATPPGSVGTAGGPPVGIAMSNTNAIAPVIQAGYFQKFKDSSYLWGAKFSYSYMGGSSSTTGPILIPQFGTYPNGTTFTGNAVASSYQKTIQNQISFIPYFGQSFERSTIYFGVGPTISQSNTKINNLVGFADIRGVPQTNVSGAPQTFSQSQWVYGGAAILGGTYFLDQTWFLDFSYKYAMTQNKTSNYYSTFNNPGTPYSYSGSLIGSSTGTATTQSLGITINKLF</sequence>
<reference evidence="3" key="1">
    <citation type="submission" date="2023-04" db="EMBL/GenBank/DDBJ databases">
        <title>Genome Encyclopedia of Bacteria and Archaea VI: Functional Genomics of Type Strains.</title>
        <authorList>
            <person name="Whitman W."/>
        </authorList>
    </citation>
    <scope>NUCLEOTIDE SEQUENCE</scope>
    <source>
        <strain evidence="3">Enz.4-51</strain>
    </source>
</reference>
<accession>A0AA43S5D8</accession>
<name>A0AA43S5D8_9BURK</name>
<dbReference type="Gene3D" id="2.40.160.20">
    <property type="match status" value="1"/>
</dbReference>
<dbReference type="SUPFAM" id="SSF56925">
    <property type="entry name" value="OMPA-like"/>
    <property type="match status" value="1"/>
</dbReference>
<evidence type="ECO:0008006" key="5">
    <source>
        <dbReference type="Google" id="ProtNLM"/>
    </source>
</evidence>
<dbReference type="RefSeq" id="WP_076024176.1">
    <property type="nucleotide sequence ID" value="NZ_JARXVX010000007.1"/>
</dbReference>
<feature type="signal peptide" evidence="2">
    <location>
        <begin position="1"/>
        <end position="25"/>
    </location>
</feature>
<organism evidence="3 4">
    <name type="scientific">Polynucleobacter sphagniphilus</name>
    <dbReference type="NCBI Taxonomy" id="1743169"/>
    <lineage>
        <taxon>Bacteria</taxon>
        <taxon>Pseudomonadati</taxon>
        <taxon>Pseudomonadota</taxon>
        <taxon>Betaproteobacteria</taxon>
        <taxon>Burkholderiales</taxon>
        <taxon>Burkholderiaceae</taxon>
        <taxon>Polynucleobacter</taxon>
    </lineage>
</organism>
<protein>
    <recommendedName>
        <fullName evidence="5">Outer membrane protein beta-barrel domain-containing protein</fullName>
    </recommendedName>
</protein>
<feature type="chain" id="PRO_5041317702" description="Outer membrane protein beta-barrel domain-containing protein" evidence="2">
    <location>
        <begin position="26"/>
        <end position="290"/>
    </location>
</feature>
<evidence type="ECO:0000256" key="2">
    <source>
        <dbReference type="SAM" id="SignalP"/>
    </source>
</evidence>
<dbReference type="GeneID" id="83596992"/>